<dbReference type="InterPro" id="IPR051681">
    <property type="entry name" value="Ser/Thr_Kinases-Pseudokinases"/>
</dbReference>
<gene>
    <name evidence="4" type="ORF">RhiirA1_456416</name>
    <name evidence="3" type="ORF">RhiirA1_459059</name>
</gene>
<dbReference type="InterPro" id="IPR001245">
    <property type="entry name" value="Ser-Thr/Tyr_kinase_cat_dom"/>
</dbReference>
<dbReference type="SUPFAM" id="SSF56112">
    <property type="entry name" value="Protein kinase-like (PK-like)"/>
    <property type="match status" value="1"/>
</dbReference>
<keyword evidence="1" id="KW-0547">Nucleotide-binding</keyword>
<dbReference type="VEuPathDB" id="FungiDB:FUN_000228"/>
<dbReference type="PANTHER" id="PTHR44329">
    <property type="entry name" value="SERINE/THREONINE-PROTEIN KINASE TNNI3K-RELATED"/>
    <property type="match status" value="1"/>
</dbReference>
<accession>A0A2N0S0M6</accession>
<dbReference type="VEuPathDB" id="FungiDB:RhiirA1_456416"/>
<dbReference type="Pfam" id="PF07714">
    <property type="entry name" value="PK_Tyr_Ser-Thr"/>
    <property type="match status" value="1"/>
</dbReference>
<feature type="binding site" evidence="1">
    <location>
        <position position="71"/>
    </location>
    <ligand>
        <name>ATP</name>
        <dbReference type="ChEBI" id="CHEBI:30616"/>
    </ligand>
</feature>
<dbReference type="PRINTS" id="PR00109">
    <property type="entry name" value="TYRKINASE"/>
</dbReference>
<comment type="caution">
    <text evidence="4">The sequence shown here is derived from an EMBL/GenBank/DDBJ whole genome shotgun (WGS) entry which is preliminary data.</text>
</comment>
<dbReference type="PROSITE" id="PS50011">
    <property type="entry name" value="PROTEIN_KINASE_DOM"/>
    <property type="match status" value="1"/>
</dbReference>
<dbReference type="VEuPathDB" id="FungiDB:FUN_000225"/>
<dbReference type="InterPro" id="IPR017441">
    <property type="entry name" value="Protein_kinase_ATP_BS"/>
</dbReference>
<dbReference type="Gene3D" id="1.10.510.10">
    <property type="entry name" value="Transferase(Phosphotransferase) domain 1"/>
    <property type="match status" value="1"/>
</dbReference>
<feature type="domain" description="Protein kinase" evidence="2">
    <location>
        <begin position="42"/>
        <end position="319"/>
    </location>
</feature>
<dbReference type="AlphaFoldDB" id="A0A2N0S0M6"/>
<dbReference type="EMBL" id="LLXH01000294">
    <property type="protein sequence ID" value="PKC69109.1"/>
    <property type="molecule type" value="Genomic_DNA"/>
</dbReference>
<dbReference type="InterPro" id="IPR011009">
    <property type="entry name" value="Kinase-like_dom_sf"/>
</dbReference>
<dbReference type="EMBL" id="LLXH01000426">
    <property type="protein sequence ID" value="PKC66937.1"/>
    <property type="molecule type" value="Genomic_DNA"/>
</dbReference>
<keyword evidence="1" id="KW-0067">ATP-binding</keyword>
<reference evidence="4 5" key="1">
    <citation type="submission" date="2017-10" db="EMBL/GenBank/DDBJ databases">
        <title>Extensive intraspecific genome diversity in a model arbuscular mycorrhizal fungus.</title>
        <authorList>
            <person name="Chen E.C.H."/>
            <person name="Morin E."/>
            <person name="Baudet D."/>
            <person name="Noel J."/>
            <person name="Ndikumana S."/>
            <person name="Charron P."/>
            <person name="St-Onge C."/>
            <person name="Giorgi J."/>
            <person name="Grigoriev I.V."/>
            <person name="Roux C."/>
            <person name="Martin F.M."/>
            <person name="Corradi N."/>
        </authorList>
    </citation>
    <scope>NUCLEOTIDE SEQUENCE [LARGE SCALE GENOMIC DNA]</scope>
    <source>
        <strain evidence="4 5">A1</strain>
    </source>
</reference>
<dbReference type="GO" id="GO:0004674">
    <property type="term" value="F:protein serine/threonine kinase activity"/>
    <property type="evidence" value="ECO:0007669"/>
    <property type="project" value="TreeGrafter"/>
</dbReference>
<keyword evidence="4" id="KW-0808">Transferase</keyword>
<dbReference type="VEuPathDB" id="FungiDB:RhiirA1_459059"/>
<organism evidence="4 5">
    <name type="scientific">Rhizophagus irregularis</name>
    <dbReference type="NCBI Taxonomy" id="588596"/>
    <lineage>
        <taxon>Eukaryota</taxon>
        <taxon>Fungi</taxon>
        <taxon>Fungi incertae sedis</taxon>
        <taxon>Mucoromycota</taxon>
        <taxon>Glomeromycotina</taxon>
        <taxon>Glomeromycetes</taxon>
        <taxon>Glomerales</taxon>
        <taxon>Glomeraceae</taxon>
        <taxon>Rhizophagus</taxon>
    </lineage>
</organism>
<dbReference type="PROSITE" id="PS00107">
    <property type="entry name" value="PROTEIN_KINASE_ATP"/>
    <property type="match status" value="1"/>
</dbReference>
<evidence type="ECO:0000313" key="5">
    <source>
        <dbReference type="Proteomes" id="UP000232688"/>
    </source>
</evidence>
<name>A0A2N0S0M6_9GLOM</name>
<evidence type="ECO:0000313" key="3">
    <source>
        <dbReference type="EMBL" id="PKC66937.1"/>
    </source>
</evidence>
<proteinExistence type="predicted"/>
<dbReference type="VEuPathDB" id="FungiDB:RhiirFUN_017610"/>
<dbReference type="Proteomes" id="UP000232688">
    <property type="component" value="Unassembled WGS sequence"/>
</dbReference>
<dbReference type="PANTHER" id="PTHR44329:SF291">
    <property type="entry name" value="PROTEIN KINASE DOMAIN-CONTAINING PROTEIN"/>
    <property type="match status" value="1"/>
</dbReference>
<sequence length="424" mass="49027">MSGIIKSAPVPNGCSTDNKMFIDWIEKAIKNNHVKYYDYKDFLKFEEIGSGSFGKVYRADWKNPGNTLALKSLRPKDFSNVKIAEKLIYELKIQREVHCYHNIIKFYGITIENPNDSLKKYMLVMEYADSGTLRNYLRENFSNLIWNDKFRIAYQLANAVSCLHNEGVIHRDLHSENVLVHTHRNSRTSRSEQDFSHFTIKLADFGLSKQMDILVRSKSATGAVRYVDPKKFTLEKYSLNEKSDVYSIGVLLWEISSGRQPYMGKEKWFLVVNVPKGLRETPIPNTPEDYIKIYTDCWKHEVNDRPNINEVVTRLDAIIKKNNNTNNSRAYNFDTDVQQPISCNSNRSSQRPISNFAYSRNSSTSRHQPISNFAYSCNSSTSRHQPISNFAYSCNSSTSSQQLVTSNYNYEEIEQTIRNINNNL</sequence>
<evidence type="ECO:0000256" key="1">
    <source>
        <dbReference type="PROSITE-ProRule" id="PRU10141"/>
    </source>
</evidence>
<protein>
    <submittedName>
        <fullName evidence="4">Kinase-like protein</fullName>
    </submittedName>
</protein>
<evidence type="ECO:0000259" key="2">
    <source>
        <dbReference type="PROSITE" id="PS50011"/>
    </source>
</evidence>
<dbReference type="GO" id="GO:0005524">
    <property type="term" value="F:ATP binding"/>
    <property type="evidence" value="ECO:0007669"/>
    <property type="project" value="UniProtKB-UniRule"/>
</dbReference>
<reference evidence="4 5" key="2">
    <citation type="submission" date="2017-10" db="EMBL/GenBank/DDBJ databases">
        <title>Genome analyses suggest a sexual origin of heterokaryosis in a supposedly ancient asexual fungus.</title>
        <authorList>
            <person name="Corradi N."/>
            <person name="Sedzielewska K."/>
            <person name="Noel J."/>
            <person name="Charron P."/>
            <person name="Farinelli L."/>
            <person name="Marton T."/>
            <person name="Kruger M."/>
            <person name="Pelin A."/>
            <person name="Brachmann A."/>
            <person name="Corradi N."/>
        </authorList>
    </citation>
    <scope>NUCLEOTIDE SEQUENCE [LARGE SCALE GENOMIC DNA]</scope>
    <source>
        <strain evidence="4 5">A1</strain>
    </source>
</reference>
<evidence type="ECO:0000313" key="4">
    <source>
        <dbReference type="EMBL" id="PKC69109.1"/>
    </source>
</evidence>
<dbReference type="InterPro" id="IPR000719">
    <property type="entry name" value="Prot_kinase_dom"/>
</dbReference>
<keyword evidence="4" id="KW-0418">Kinase</keyword>